<dbReference type="EMBL" id="MGKW01000044">
    <property type="protein sequence ID" value="OGN32916.1"/>
    <property type="molecule type" value="Genomic_DNA"/>
</dbReference>
<organism evidence="1 2">
    <name type="scientific">Candidatus Yanofskybacteria bacterium RIFCSPLOWO2_02_FULL_47_9b</name>
    <dbReference type="NCBI Taxonomy" id="1802708"/>
    <lineage>
        <taxon>Bacteria</taxon>
        <taxon>Candidatus Yanofskyibacteriota</taxon>
    </lineage>
</organism>
<sequence>MPGSAWLDLDSFLSGLKDAGFVKSVGAGISFARKNKTNTEKARLITESMDEAVSFVEKTRAAQVANACEIGEVLLNGEPMLVFVWRYRLALQDALRMAKRLPGRRGVGVLRHHLELALTDNPASEEDEVAAGYY</sequence>
<gene>
    <name evidence="1" type="ORF">A3I39_02280</name>
</gene>
<evidence type="ECO:0000313" key="2">
    <source>
        <dbReference type="Proteomes" id="UP000178155"/>
    </source>
</evidence>
<proteinExistence type="predicted"/>
<dbReference type="AlphaFoldDB" id="A0A1F8H7K0"/>
<comment type="caution">
    <text evidence="1">The sequence shown here is derived from an EMBL/GenBank/DDBJ whole genome shotgun (WGS) entry which is preliminary data.</text>
</comment>
<dbReference type="Proteomes" id="UP000178155">
    <property type="component" value="Unassembled WGS sequence"/>
</dbReference>
<name>A0A1F8H7K0_9BACT</name>
<reference evidence="1 2" key="1">
    <citation type="journal article" date="2016" name="Nat. Commun.">
        <title>Thousands of microbial genomes shed light on interconnected biogeochemical processes in an aquifer system.</title>
        <authorList>
            <person name="Anantharaman K."/>
            <person name="Brown C.T."/>
            <person name="Hug L.A."/>
            <person name="Sharon I."/>
            <person name="Castelle C.J."/>
            <person name="Probst A.J."/>
            <person name="Thomas B.C."/>
            <person name="Singh A."/>
            <person name="Wilkins M.J."/>
            <person name="Karaoz U."/>
            <person name="Brodie E.L."/>
            <person name="Williams K.H."/>
            <person name="Hubbard S.S."/>
            <person name="Banfield J.F."/>
        </authorList>
    </citation>
    <scope>NUCLEOTIDE SEQUENCE [LARGE SCALE GENOMIC DNA]</scope>
</reference>
<evidence type="ECO:0000313" key="1">
    <source>
        <dbReference type="EMBL" id="OGN32916.1"/>
    </source>
</evidence>
<accession>A0A1F8H7K0</accession>
<protein>
    <submittedName>
        <fullName evidence="1">Uncharacterized protein</fullName>
    </submittedName>
</protein>